<evidence type="ECO:0000313" key="4">
    <source>
        <dbReference type="EMBL" id="TXL67439.1"/>
    </source>
</evidence>
<organism evidence="4 5">
    <name type="scientific">Zeimonas arvi</name>
    <dbReference type="NCBI Taxonomy" id="2498847"/>
    <lineage>
        <taxon>Bacteria</taxon>
        <taxon>Pseudomonadati</taxon>
        <taxon>Pseudomonadota</taxon>
        <taxon>Betaproteobacteria</taxon>
        <taxon>Burkholderiales</taxon>
        <taxon>Burkholderiaceae</taxon>
        <taxon>Zeimonas</taxon>
    </lineage>
</organism>
<evidence type="ECO:0000256" key="1">
    <source>
        <dbReference type="ARBA" id="ARBA00022505"/>
    </source>
</evidence>
<reference evidence="4 5" key="1">
    <citation type="submission" date="2019-06" db="EMBL/GenBank/DDBJ databases">
        <title>Quisquiliibacterium sp. nov., isolated from a maize field.</title>
        <authorList>
            <person name="Lin S.-Y."/>
            <person name="Tsai C.-F."/>
            <person name="Young C.-C."/>
        </authorList>
    </citation>
    <scope>NUCLEOTIDE SEQUENCE [LARGE SCALE GENOMIC DNA]</scope>
    <source>
        <strain evidence="4 5">CC-CFT501</strain>
    </source>
</reference>
<feature type="domain" description="Aldehyde oxidase/xanthine dehydrogenase a/b hammerhead" evidence="3">
    <location>
        <begin position="31"/>
        <end position="137"/>
    </location>
</feature>
<dbReference type="Gene3D" id="3.90.1170.50">
    <property type="entry name" value="Aldehyde oxidase/xanthine dehydrogenase, a/b hammerhead"/>
    <property type="match status" value="1"/>
</dbReference>
<name>A0A5C8P1F3_9BURK</name>
<dbReference type="Pfam" id="PF20256">
    <property type="entry name" value="MoCoBD_2"/>
    <property type="match status" value="1"/>
</dbReference>
<dbReference type="Proteomes" id="UP000321548">
    <property type="component" value="Unassembled WGS sequence"/>
</dbReference>
<dbReference type="InterPro" id="IPR046867">
    <property type="entry name" value="AldOxase/xan_DH_MoCoBD2"/>
</dbReference>
<dbReference type="SUPFAM" id="SSF56003">
    <property type="entry name" value="Molybdenum cofactor-binding domain"/>
    <property type="match status" value="1"/>
</dbReference>
<evidence type="ECO:0000259" key="3">
    <source>
        <dbReference type="SMART" id="SM01008"/>
    </source>
</evidence>
<dbReference type="EMBL" id="VDUY01000002">
    <property type="protein sequence ID" value="TXL67439.1"/>
    <property type="molecule type" value="Genomic_DNA"/>
</dbReference>
<keyword evidence="1" id="KW-0500">Molybdenum</keyword>
<dbReference type="InterPro" id="IPR016208">
    <property type="entry name" value="Ald_Oxase/xanthine_DH-like"/>
</dbReference>
<sequence length="782" mass="84035">MDERDEAAAATRREHAVGRRTPLIDGIEKVTGRARYTADLPVGDTLVGRILRSPVAHGLIRGIDTRRALAIPGVRAIITGEDFAAPYGVIPIAQNEWPLARDKVRYRGEPVAAVAAVDAATADRALAAIELDIAPLPAYFSAGEARAPDAVLLHERKPGNIERSVDHCFGDVDAGFEQADLVREHRFHYAEVSHGQIELNAAVACYEPERNRLTSQSVTQVPFYLHLTLARCLGMDSSQIRIVKPFVGGGFGHRVEPLNFEMVTAALARAAGGTVRIEQSREDSFLTHRARPETDIRLKIGMTKAGEITAVDCEIVQRGGAYAGYGLVTILYAGALLHALYRVGAVRYQGFRVYSNTPPCGAMRGHGAVDARHAFESLLDMMAAELGLDPFAVRRANLIEPPCRTLNDLQVNSYGIPECLDRVEQASGWRVRRGRLPPGRGLGMACSHYVSGSAKPVHWSGEPHAVVNLKLDFDGGITLLTGAADIGQGSSTLLAQVVAEVLELPLARIRVIAADSALTPKDNGSYSSRVSFMVGNAALRAAQALRRTLVEAAAKALGATADEIEWAGEHCRVAGTDRGLDFHRIAEAALSDNGTLTVKGSWSTPPETQGGSFRGAAVGSAAGFSYAAQVVEVSVDEDTGMVRVERVWVAHDCGRAINPLAAEGQVQGAVWMGMGQALCEENQYHEGLTMRPNLLDYRIPTIAESPPIEVMLVESMDPLGPFGAKEASEGALHGFPPALTNAIFDAIGVRLDELPASPDRVLDAIQARRRRERLEAARSGKR</sequence>
<dbReference type="AlphaFoldDB" id="A0A5C8P1F3"/>
<dbReference type="InterPro" id="IPR017607">
    <property type="entry name" value="4hydrxbenzoyl-CoA_Rdtase_asu"/>
</dbReference>
<dbReference type="PANTHER" id="PTHR11908:SF132">
    <property type="entry name" value="ALDEHYDE OXIDASE 1-RELATED"/>
    <property type="match status" value="1"/>
</dbReference>
<dbReference type="Gene3D" id="3.30.365.10">
    <property type="entry name" value="Aldehyde oxidase/xanthine dehydrogenase, molybdopterin binding domain"/>
    <property type="match status" value="4"/>
</dbReference>
<dbReference type="InterPro" id="IPR000674">
    <property type="entry name" value="Ald_Oxase/Xan_DH_a/b"/>
</dbReference>
<evidence type="ECO:0000256" key="2">
    <source>
        <dbReference type="ARBA" id="ARBA00023002"/>
    </source>
</evidence>
<dbReference type="Pfam" id="PF02738">
    <property type="entry name" value="MoCoBD_1"/>
    <property type="match status" value="1"/>
</dbReference>
<keyword evidence="5" id="KW-1185">Reference proteome</keyword>
<dbReference type="EC" id="1.3.7.9" evidence="4"/>
<accession>A0A5C8P1F3</accession>
<dbReference type="SMART" id="SM01008">
    <property type="entry name" value="Ald_Xan_dh_C"/>
    <property type="match status" value="1"/>
</dbReference>
<dbReference type="GO" id="GO:0005506">
    <property type="term" value="F:iron ion binding"/>
    <property type="evidence" value="ECO:0007669"/>
    <property type="project" value="InterPro"/>
</dbReference>
<dbReference type="InterPro" id="IPR008274">
    <property type="entry name" value="AldOxase/xan_DH_MoCoBD1"/>
</dbReference>
<dbReference type="Pfam" id="PF01315">
    <property type="entry name" value="Ald_Xan_dh_C"/>
    <property type="match status" value="1"/>
</dbReference>
<dbReference type="NCBIfam" id="TIGR03194">
    <property type="entry name" value="4hydrxCoA_A"/>
    <property type="match status" value="1"/>
</dbReference>
<protein>
    <submittedName>
        <fullName evidence="4">4-hydroxybenzoyl-CoA reductase subunit alpha</fullName>
        <ecNumber evidence="4">1.3.7.9</ecNumber>
    </submittedName>
</protein>
<evidence type="ECO:0000313" key="5">
    <source>
        <dbReference type="Proteomes" id="UP000321548"/>
    </source>
</evidence>
<dbReference type="GO" id="GO:0016491">
    <property type="term" value="F:oxidoreductase activity"/>
    <property type="evidence" value="ECO:0007669"/>
    <property type="project" value="UniProtKB-KW"/>
</dbReference>
<dbReference type="OrthoDB" id="221297at2"/>
<dbReference type="SUPFAM" id="SSF54665">
    <property type="entry name" value="CO dehydrogenase molybdoprotein N-domain-like"/>
    <property type="match status" value="1"/>
</dbReference>
<proteinExistence type="predicted"/>
<dbReference type="InterPro" id="IPR037165">
    <property type="entry name" value="AldOxase/xan_DH_Mopterin-bd_sf"/>
</dbReference>
<comment type="caution">
    <text evidence="4">The sequence shown here is derived from an EMBL/GenBank/DDBJ whole genome shotgun (WGS) entry which is preliminary data.</text>
</comment>
<dbReference type="InterPro" id="IPR036856">
    <property type="entry name" value="Ald_Oxase/Xan_DH_a/b_sf"/>
</dbReference>
<keyword evidence="2 4" id="KW-0560">Oxidoreductase</keyword>
<gene>
    <name evidence="4" type="primary">hcrA</name>
    <name evidence="4" type="ORF">FHP08_06815</name>
</gene>
<dbReference type="PANTHER" id="PTHR11908">
    <property type="entry name" value="XANTHINE DEHYDROGENASE"/>
    <property type="match status" value="1"/>
</dbReference>